<evidence type="ECO:0000256" key="2">
    <source>
        <dbReference type="ARBA" id="ARBA00022583"/>
    </source>
</evidence>
<dbReference type="FunFam" id="3.10.100.10:FF:000047">
    <property type="entry name" value="lymphocyte antigen 75"/>
    <property type="match status" value="1"/>
</dbReference>
<evidence type="ECO:0000256" key="3">
    <source>
        <dbReference type="ARBA" id="ARBA00022692"/>
    </source>
</evidence>
<keyword evidence="8 11" id="KW-1015">Disulfide bond</keyword>
<keyword evidence="2" id="KW-0254">Endocytosis</keyword>
<dbReference type="FunFam" id="3.10.100.10:FF:000036">
    <property type="entry name" value="Lymphocyte antigen 75"/>
    <property type="match status" value="1"/>
</dbReference>
<evidence type="ECO:0000256" key="6">
    <source>
        <dbReference type="ARBA" id="ARBA00022989"/>
    </source>
</evidence>
<feature type="domain" description="C-type lectin" evidence="13">
    <location>
        <begin position="1241"/>
        <end position="1350"/>
    </location>
</feature>
<evidence type="ECO:0000256" key="8">
    <source>
        <dbReference type="ARBA" id="ARBA00023157"/>
    </source>
</evidence>
<dbReference type="PROSITE" id="PS50231">
    <property type="entry name" value="RICIN_B_LECTIN"/>
    <property type="match status" value="1"/>
</dbReference>
<keyword evidence="9" id="KW-0675">Receptor</keyword>
<dbReference type="InterPro" id="IPR001304">
    <property type="entry name" value="C-type_lectin-like"/>
</dbReference>
<feature type="domain" description="C-type lectin" evidence="13">
    <location>
        <begin position="1532"/>
        <end position="1656"/>
    </location>
</feature>
<dbReference type="Gene3D" id="2.80.10.50">
    <property type="match status" value="1"/>
</dbReference>
<dbReference type="InterPro" id="IPR016186">
    <property type="entry name" value="C-type_lectin-like/link_sf"/>
</dbReference>
<evidence type="ECO:0000256" key="12">
    <source>
        <dbReference type="SAM" id="Phobius"/>
    </source>
</evidence>
<protein>
    <submittedName>
        <fullName evidence="15">Lymphocyte antigen 75</fullName>
    </submittedName>
</protein>
<comment type="caution">
    <text evidence="15">The sequence shown here is derived from an EMBL/GenBank/DDBJ whole genome shotgun (WGS) entry which is preliminary data.</text>
</comment>
<feature type="domain" description="Fibronectin type-II" evidence="14">
    <location>
        <begin position="162"/>
        <end position="210"/>
    </location>
</feature>
<dbReference type="SUPFAM" id="SSF50370">
    <property type="entry name" value="Ricin B-like lectins"/>
    <property type="match status" value="1"/>
</dbReference>
<dbReference type="SUPFAM" id="SSF56436">
    <property type="entry name" value="C-type lectin-like"/>
    <property type="match status" value="10"/>
</dbReference>
<dbReference type="CDD" id="cd00037">
    <property type="entry name" value="CLECT"/>
    <property type="match status" value="10"/>
</dbReference>
<evidence type="ECO:0000256" key="4">
    <source>
        <dbReference type="ARBA" id="ARBA00022729"/>
    </source>
</evidence>
<evidence type="ECO:0000313" key="15">
    <source>
        <dbReference type="EMBL" id="KAK1165723.1"/>
    </source>
</evidence>
<dbReference type="GO" id="GO:0016020">
    <property type="term" value="C:membrane"/>
    <property type="evidence" value="ECO:0007669"/>
    <property type="project" value="UniProtKB-SubCell"/>
</dbReference>
<dbReference type="FunFam" id="3.10.100.10:FF:000049">
    <property type="entry name" value="Lymphocyte antigen 75 variant"/>
    <property type="match status" value="1"/>
</dbReference>
<feature type="transmembrane region" description="Helical" evidence="12">
    <location>
        <begin position="1666"/>
        <end position="1688"/>
    </location>
</feature>
<feature type="domain" description="C-type lectin" evidence="13">
    <location>
        <begin position="950"/>
        <end position="1073"/>
    </location>
</feature>
<feature type="domain" description="C-type lectin" evidence="13">
    <location>
        <begin position="1100"/>
        <end position="1206"/>
    </location>
</feature>
<dbReference type="PROSITE" id="PS50041">
    <property type="entry name" value="C_TYPE_LECTIN_2"/>
    <property type="match status" value="9"/>
</dbReference>
<dbReference type="SMART" id="SM00059">
    <property type="entry name" value="FN2"/>
    <property type="match status" value="1"/>
</dbReference>
<dbReference type="FunFam" id="2.10.10.10:FF:000001">
    <property type="entry name" value="Fibronectin 1a isoform 1"/>
    <property type="match status" value="1"/>
</dbReference>
<feature type="domain" description="C-type lectin" evidence="13">
    <location>
        <begin position="224"/>
        <end position="339"/>
    </location>
</feature>
<dbReference type="FunFam" id="3.10.100.10:FF:000051">
    <property type="entry name" value="Lymphocyte antigen 75 variant"/>
    <property type="match status" value="1"/>
</dbReference>
<keyword evidence="7 12" id="KW-0472">Membrane</keyword>
<dbReference type="InterPro" id="IPR036943">
    <property type="entry name" value="FN_type2_sf"/>
</dbReference>
<feature type="domain" description="C-type lectin" evidence="13">
    <location>
        <begin position="505"/>
        <end position="611"/>
    </location>
</feature>
<evidence type="ECO:0000256" key="10">
    <source>
        <dbReference type="ARBA" id="ARBA00023180"/>
    </source>
</evidence>
<dbReference type="Proteomes" id="UP001230051">
    <property type="component" value="Unassembled WGS sequence"/>
</dbReference>
<evidence type="ECO:0000256" key="11">
    <source>
        <dbReference type="PROSITE-ProRule" id="PRU00479"/>
    </source>
</evidence>
<name>A0AAD8G2T8_ACIOX</name>
<dbReference type="CDD" id="cd23411">
    <property type="entry name" value="beta-trefoil_Ricin_LY75"/>
    <property type="match status" value="1"/>
</dbReference>
<dbReference type="InterPro" id="IPR050111">
    <property type="entry name" value="C-type_lectin/snaclec_domain"/>
</dbReference>
<evidence type="ECO:0000313" key="16">
    <source>
        <dbReference type="Proteomes" id="UP001230051"/>
    </source>
</evidence>
<dbReference type="PRINTS" id="PR00013">
    <property type="entry name" value="FNTYPEII"/>
</dbReference>
<sequence length="1723" mass="198862">MDRRLIYYFYTSLILGLIVFTLETTASANLGHASFTIHHNHKNSCLEVEDSQLRVVQCKSSPSMQWKWGTRHRLYNIQSMQCLGLDLSKNAVGMFECDTAHEMLWWRCAQNFLFSASQYRLSATGGSVTASLNSNDTWTKDSSTDSICHQPYEEVYTTRGNSFGLPCEFPFKYNGTWHHDCTSDEREEGMEWCATTALYDTEKKWGICLKPETGCKRLWNKEAETEHCYQFNFQSSLSWKEARVSCLSQGGDLLSVSNTTELPYVLGKEGYPDYVWIGLNQLDLAVGWQWSDDSPLAFVNWKQGMPSLSFLKESSCGVMHSEGNWESFSCESKLPYICKKNVNDLQPEIENSWKYKITSCESDWLPYSGYCYMMVNEPDTQEMAVKTCEGKGGVLISIHSLEDIELIITKLHNKTEIDVWTGLINNQSPALFEWIDGTPVTFTYWSWHEPIVAFNKTPNCVAYTGQLGNWKVVPCDKKLPFVCKKKGEVKNDTKSDEGCPTDGDWKRHGDSCYKVDKNEVSFQESFNLSITNRFEQAFINSLIRKYSKDDTKYFWTSLQDKNSNGQYEWITKEGMQPVTFTNWNMYQPDVLGGCVVMSAGKSLGKWEVKDCKNFKAMAIYKKVIGNHKNPEPEINPNATCQDGWYTAKDLLYCYKTFHHERISRKRTWEEAERFCESLGAHLPSFQNFDEVQSVHYGLRDTISDDRFFWIGLNKRYRNNWEWSDNRPVSSTILLDEFHEDDYLVRDCVAFKTMKPKMRTFFMFMLPTHKIQDFYMKPFHCGAKLEWICQIPRGVKSKMPDWYNPGAHHQSSVFVDGDEFWFVNDSKLTYDQASVYCESNGSVLASPKSFTAARMIQDSIRTISTNRTQKWWLNYTDRLKRFHLRFWLQPFPSRKCLFMTADTMHVPAFVEVDCEQQLSFVCERINTTALETDSKTHHTVGALCYNTTIYFGDKCYKKIKPRNMPFAKASELCISLGGTLPTISSQVEQDFITYLLPGMNQTLWIGLEMDLQTANPEWVDKSPLTYDNFNTLLHGRLRRVKIDHSDPESLKQCTYILNDPASSFVGTWDFTSCSDSHYVGICQAYRAKAQEPVVSNTTQQFDGHTYKIIKQNLTWYDALVQCRAEKMELTSISETYQQAFLTVTVNSFTQPAWIGLFSEDDGLHFRWSDNTHTVYSHWSKDDTEPSGECVYMGTDGYWKATDCEEKLAGAICHIPKNDSTTQHDAESSKCPHKIQDVPWIPFRNNCYTFQTTAKRWKSFQQHEAHRVCKSLDPYAEILSIRDEHENEFIKQQLKPFSSLARWVWIGVYYDGNSSLKWYDGTYVQYSNWRGGRPEVNSSDFYTGIQTDGAWDLLPYNPFFKYFQDHSIVACKIERDFKDEYKQSLSGFIKHGNFSFRLIQKKMNWYDVLRECKSSGSDLASIHDEAQQLFLKRLVKLDGYPLWIGLSNQDDTGSSFEWSDGAVFDYKPWEFENSDSTGNCVYIDTKGFWKRANCSTVLDGAVCYNKTTPTSNIANTTMSSGCPKSNGLSNWIQYKDHCYAFDISFYNYSVFTMEEAKAFCQTLDPSSRLLTIQDVDENEFVINQVKKNPLITGRVWLGITLDSKDHPVSWIDGSSTSFSNWEKNTDKKKSKASCSVLVSTSGMWTYVSCNHSRNRLVCKAPNRPENTAVTIAFILLMVITGIAGIVYFVYRRNRMRFSSMFSSVRYERSLDDADSTSILTENRDE</sequence>
<evidence type="ECO:0000256" key="5">
    <source>
        <dbReference type="ARBA" id="ARBA00022737"/>
    </source>
</evidence>
<dbReference type="InterPro" id="IPR035992">
    <property type="entry name" value="Ricin_B-like_lectins"/>
</dbReference>
<keyword evidence="3 12" id="KW-0812">Transmembrane</keyword>
<dbReference type="InterPro" id="IPR013806">
    <property type="entry name" value="Kringle-like"/>
</dbReference>
<dbReference type="Pfam" id="PF00040">
    <property type="entry name" value="fn2"/>
    <property type="match status" value="1"/>
</dbReference>
<dbReference type="InterPro" id="IPR000772">
    <property type="entry name" value="Ricin_B_lectin"/>
</dbReference>
<keyword evidence="4" id="KW-0732">Signal</keyword>
<dbReference type="Gene3D" id="3.10.100.10">
    <property type="entry name" value="Mannose-Binding Protein A, subunit A"/>
    <property type="match status" value="10"/>
</dbReference>
<feature type="domain" description="C-type lectin" evidence="13">
    <location>
        <begin position="367"/>
        <end position="484"/>
    </location>
</feature>
<dbReference type="InterPro" id="IPR016187">
    <property type="entry name" value="CTDL_fold"/>
</dbReference>
<evidence type="ECO:0000256" key="1">
    <source>
        <dbReference type="ARBA" id="ARBA00004167"/>
    </source>
</evidence>
<feature type="disulfide bond" evidence="11">
    <location>
        <begin position="167"/>
        <end position="193"/>
    </location>
</feature>
<dbReference type="GO" id="GO:0006897">
    <property type="term" value="P:endocytosis"/>
    <property type="evidence" value="ECO:0007669"/>
    <property type="project" value="UniProtKB-KW"/>
</dbReference>
<keyword evidence="16" id="KW-1185">Reference proteome</keyword>
<feature type="domain" description="C-type lectin" evidence="13">
    <location>
        <begin position="652"/>
        <end position="789"/>
    </location>
</feature>
<dbReference type="EMBL" id="JAGXEW010000012">
    <property type="protein sequence ID" value="KAK1165723.1"/>
    <property type="molecule type" value="Genomic_DNA"/>
</dbReference>
<reference evidence="15" key="1">
    <citation type="submission" date="2022-02" db="EMBL/GenBank/DDBJ databases">
        <title>Atlantic sturgeon de novo genome assembly.</title>
        <authorList>
            <person name="Stock M."/>
            <person name="Klopp C."/>
            <person name="Guiguen Y."/>
            <person name="Cabau C."/>
            <person name="Parinello H."/>
            <person name="Santidrian Yebra-Pimentel E."/>
            <person name="Kuhl H."/>
            <person name="Dirks R.P."/>
            <person name="Guessner J."/>
            <person name="Wuertz S."/>
            <person name="Du K."/>
            <person name="Schartl M."/>
        </authorList>
    </citation>
    <scope>NUCLEOTIDE SEQUENCE</scope>
    <source>
        <strain evidence="15">STURGEONOMICS-FGT-2020</strain>
        <tissue evidence="15">Whole blood</tissue>
    </source>
</reference>
<accession>A0AAD8G2T8</accession>
<evidence type="ECO:0000259" key="14">
    <source>
        <dbReference type="PROSITE" id="PS51092"/>
    </source>
</evidence>
<gene>
    <name evidence="15" type="primary">LY75</name>
    <name evidence="15" type="ORF">AOXY_G14329</name>
</gene>
<proteinExistence type="predicted"/>
<evidence type="ECO:0000259" key="13">
    <source>
        <dbReference type="PROSITE" id="PS50041"/>
    </source>
</evidence>
<dbReference type="Pfam" id="PF24562">
    <property type="entry name" value="CysR_MRC2_N"/>
    <property type="match status" value="1"/>
</dbReference>
<dbReference type="PROSITE" id="PS51092">
    <property type="entry name" value="FN2_2"/>
    <property type="match status" value="1"/>
</dbReference>
<dbReference type="SUPFAM" id="SSF57440">
    <property type="entry name" value="Kringle-like"/>
    <property type="match status" value="1"/>
</dbReference>
<dbReference type="SMART" id="SM00034">
    <property type="entry name" value="CLECT"/>
    <property type="match status" value="10"/>
</dbReference>
<dbReference type="Gene3D" id="2.10.10.10">
    <property type="entry name" value="Fibronectin, type II, collagen-binding"/>
    <property type="match status" value="1"/>
</dbReference>
<keyword evidence="10" id="KW-0325">Glycoprotein</keyword>
<evidence type="ECO:0000256" key="7">
    <source>
        <dbReference type="ARBA" id="ARBA00023136"/>
    </source>
</evidence>
<dbReference type="InterPro" id="IPR000562">
    <property type="entry name" value="FN_type2_dom"/>
</dbReference>
<dbReference type="InterPro" id="IPR018378">
    <property type="entry name" value="C-type_lectin_CS"/>
</dbReference>
<dbReference type="FunFam" id="3.10.100.10:FF:000043">
    <property type="entry name" value="lymphocyte antigen 75 precursor"/>
    <property type="match status" value="1"/>
</dbReference>
<dbReference type="SMART" id="SM00458">
    <property type="entry name" value="RICIN"/>
    <property type="match status" value="1"/>
</dbReference>
<keyword evidence="5" id="KW-0677">Repeat</keyword>
<dbReference type="Pfam" id="PF00059">
    <property type="entry name" value="Lectin_C"/>
    <property type="match status" value="9"/>
</dbReference>
<feature type="disulfide bond" evidence="11">
    <location>
        <begin position="181"/>
        <end position="208"/>
    </location>
</feature>
<organism evidence="15 16">
    <name type="scientific">Acipenser oxyrinchus oxyrinchus</name>
    <dbReference type="NCBI Taxonomy" id="40147"/>
    <lineage>
        <taxon>Eukaryota</taxon>
        <taxon>Metazoa</taxon>
        <taxon>Chordata</taxon>
        <taxon>Craniata</taxon>
        <taxon>Vertebrata</taxon>
        <taxon>Euteleostomi</taxon>
        <taxon>Actinopterygii</taxon>
        <taxon>Chondrostei</taxon>
        <taxon>Acipenseriformes</taxon>
        <taxon>Acipenseridae</taxon>
        <taxon>Acipenser</taxon>
    </lineage>
</organism>
<evidence type="ECO:0000256" key="9">
    <source>
        <dbReference type="ARBA" id="ARBA00023170"/>
    </source>
</evidence>
<dbReference type="PROSITE" id="PS00615">
    <property type="entry name" value="C_TYPE_LECTIN_1"/>
    <property type="match status" value="2"/>
</dbReference>
<dbReference type="PANTHER" id="PTHR22803">
    <property type="entry name" value="MANNOSE, PHOSPHOLIPASE, LECTIN RECEPTOR RELATED"/>
    <property type="match status" value="1"/>
</dbReference>
<feature type="domain" description="C-type lectin" evidence="13">
    <location>
        <begin position="1389"/>
        <end position="1493"/>
    </location>
</feature>
<comment type="subcellular location">
    <subcellularLocation>
        <location evidence="1">Membrane</location>
        <topology evidence="1">Single-pass membrane protein</topology>
    </subcellularLocation>
</comment>
<keyword evidence="6 12" id="KW-1133">Transmembrane helix</keyword>
<dbReference type="CDD" id="cd00062">
    <property type="entry name" value="FN2"/>
    <property type="match status" value="1"/>
</dbReference>